<evidence type="ECO:0000256" key="1">
    <source>
        <dbReference type="SAM" id="SignalP"/>
    </source>
</evidence>
<evidence type="ECO:0000313" key="3">
    <source>
        <dbReference type="Proteomes" id="UP001500620"/>
    </source>
</evidence>
<dbReference type="PROSITE" id="PS51257">
    <property type="entry name" value="PROKAR_LIPOPROTEIN"/>
    <property type="match status" value="1"/>
</dbReference>
<reference evidence="3" key="1">
    <citation type="journal article" date="2019" name="Int. J. Syst. Evol. Microbiol.">
        <title>The Global Catalogue of Microorganisms (GCM) 10K type strain sequencing project: providing services to taxonomists for standard genome sequencing and annotation.</title>
        <authorList>
            <consortium name="The Broad Institute Genomics Platform"/>
            <consortium name="The Broad Institute Genome Sequencing Center for Infectious Disease"/>
            <person name="Wu L."/>
            <person name="Ma J."/>
        </authorList>
    </citation>
    <scope>NUCLEOTIDE SEQUENCE [LARGE SCALE GENOMIC DNA]</scope>
    <source>
        <strain evidence="3">JCM 17441</strain>
    </source>
</reference>
<dbReference type="RefSeq" id="WP_345129127.1">
    <property type="nucleotide sequence ID" value="NZ_BAABAT010000012.1"/>
</dbReference>
<feature type="signal peptide" evidence="1">
    <location>
        <begin position="1"/>
        <end position="21"/>
    </location>
</feature>
<comment type="caution">
    <text evidence="2">The sequence shown here is derived from an EMBL/GenBank/DDBJ whole genome shotgun (WGS) entry which is preliminary data.</text>
</comment>
<dbReference type="InterPro" id="IPR008972">
    <property type="entry name" value="Cupredoxin"/>
</dbReference>
<protein>
    <recommendedName>
        <fullName evidence="4">EfeO-type cupredoxin-like domain-containing protein</fullName>
    </recommendedName>
</protein>
<evidence type="ECO:0000313" key="2">
    <source>
        <dbReference type="EMBL" id="GAA4251724.1"/>
    </source>
</evidence>
<proteinExistence type="predicted"/>
<dbReference type="EMBL" id="BAABAT010000012">
    <property type="protein sequence ID" value="GAA4251724.1"/>
    <property type="molecule type" value="Genomic_DNA"/>
</dbReference>
<keyword evidence="3" id="KW-1185">Reference proteome</keyword>
<accession>A0ABP8DB25</accession>
<dbReference type="Proteomes" id="UP001500620">
    <property type="component" value="Unassembled WGS sequence"/>
</dbReference>
<feature type="chain" id="PRO_5046578165" description="EfeO-type cupredoxin-like domain-containing protein" evidence="1">
    <location>
        <begin position="22"/>
        <end position="154"/>
    </location>
</feature>
<gene>
    <name evidence="2" type="ORF">GCM10022255_045420</name>
</gene>
<sequence length="154" mass="15728">MPNARPTARAGLALAVLLAFAAACGDDPAPPASPATAAAPASTAPAIATSVITSPTAQADASPTAKAVNKEVSYTIVKRRANPPTGRVEVAKGDVVRITVTSDEADELHVHGYDLELPLAAGTPGSLTLTADKTGLFEVETHKSHLVLFQLVVR</sequence>
<organism evidence="2 3">
    <name type="scientific">Dactylosporangium darangshiense</name>
    <dbReference type="NCBI Taxonomy" id="579108"/>
    <lineage>
        <taxon>Bacteria</taxon>
        <taxon>Bacillati</taxon>
        <taxon>Actinomycetota</taxon>
        <taxon>Actinomycetes</taxon>
        <taxon>Micromonosporales</taxon>
        <taxon>Micromonosporaceae</taxon>
        <taxon>Dactylosporangium</taxon>
    </lineage>
</organism>
<dbReference type="Gene3D" id="2.60.40.420">
    <property type="entry name" value="Cupredoxins - blue copper proteins"/>
    <property type="match status" value="1"/>
</dbReference>
<dbReference type="SUPFAM" id="SSF49503">
    <property type="entry name" value="Cupredoxins"/>
    <property type="match status" value="1"/>
</dbReference>
<name>A0ABP8DB25_9ACTN</name>
<evidence type="ECO:0008006" key="4">
    <source>
        <dbReference type="Google" id="ProtNLM"/>
    </source>
</evidence>
<keyword evidence="1" id="KW-0732">Signal</keyword>